<sequence length="305" mass="34078">MSYQDQEALRRADRRAQALSKFTQAWNESLGRLATRDDYEGYSAALARDDLYAQFLKNEEYVRLIQDETYKADCSLWSFQHETQLDTASTKCSAMKSRAVLQSSHKGQHETMMSGVSPSWVLVDQSPLAVWLNSVHVWEGSWSQTHSHEGSSSEIQSRAAKTAFESAWDSALSKSKEIGPDSITQHKIAAVHDCETDVPDVVSHLYLSFRTPARNNYDDGWRTFKSEPTVWSRDSRKNVTQDGDYSDIDADDDGENDRRVDSSRTSAAGGDNGWTKAQAAQTPQEVLGESWNSGTQSATPTDFAV</sequence>
<protein>
    <submittedName>
        <fullName evidence="2">Uncharacterized protein</fullName>
    </submittedName>
</protein>
<evidence type="ECO:0000256" key="1">
    <source>
        <dbReference type="SAM" id="MobiDB-lite"/>
    </source>
</evidence>
<comment type="caution">
    <text evidence="2">The sequence shown here is derived from an EMBL/GenBank/DDBJ whole genome shotgun (WGS) entry which is preliminary data.</text>
</comment>
<dbReference type="RefSeq" id="XP_021869781.1">
    <property type="nucleotide sequence ID" value="XM_022018451.1"/>
</dbReference>
<reference evidence="2 3" key="1">
    <citation type="submission" date="2017-03" db="EMBL/GenBank/DDBJ databases">
        <title>Widespread Adenine N6-methylation of Active Genes in Fungi.</title>
        <authorList>
            <consortium name="DOE Joint Genome Institute"/>
            <person name="Mondo S.J."/>
            <person name="Dannebaum R.O."/>
            <person name="Kuo R.C."/>
            <person name="Louie K.B."/>
            <person name="Bewick A.J."/>
            <person name="Labutti K."/>
            <person name="Haridas S."/>
            <person name="Kuo A."/>
            <person name="Salamov A."/>
            <person name="Ahrendt S.R."/>
            <person name="Lau R."/>
            <person name="Bowen B.P."/>
            <person name="Lipzen A."/>
            <person name="Sullivan W."/>
            <person name="Andreopoulos W.B."/>
            <person name="Clum A."/>
            <person name="Lindquist E."/>
            <person name="Daum C."/>
            <person name="Northen T.R."/>
            <person name="Ramamoorthy G."/>
            <person name="Schmitz R.J."/>
            <person name="Gryganskyi A."/>
            <person name="Culley D."/>
            <person name="Magnuson J."/>
            <person name="James T.Y."/>
            <person name="O'Malley M.A."/>
            <person name="Stajich J.E."/>
            <person name="Spatafora J.W."/>
            <person name="Visel A."/>
            <person name="Grigoriev I.V."/>
        </authorList>
    </citation>
    <scope>NUCLEOTIDE SEQUENCE [LARGE SCALE GENOMIC DNA]</scope>
    <source>
        <strain evidence="2 3">NRRL Y-17943</strain>
    </source>
</reference>
<proteinExistence type="predicted"/>
<dbReference type="InParanoid" id="A0A1Y1UDI9"/>
<dbReference type="Proteomes" id="UP000193218">
    <property type="component" value="Unassembled WGS sequence"/>
</dbReference>
<organism evidence="2 3">
    <name type="scientific">Kockovaella imperatae</name>
    <dbReference type="NCBI Taxonomy" id="4999"/>
    <lineage>
        <taxon>Eukaryota</taxon>
        <taxon>Fungi</taxon>
        <taxon>Dikarya</taxon>
        <taxon>Basidiomycota</taxon>
        <taxon>Agaricomycotina</taxon>
        <taxon>Tremellomycetes</taxon>
        <taxon>Tremellales</taxon>
        <taxon>Cuniculitremaceae</taxon>
        <taxon>Kockovaella</taxon>
    </lineage>
</organism>
<evidence type="ECO:0000313" key="2">
    <source>
        <dbReference type="EMBL" id="ORX35617.1"/>
    </source>
</evidence>
<gene>
    <name evidence="2" type="ORF">BD324DRAFT_652167</name>
</gene>
<evidence type="ECO:0000313" key="3">
    <source>
        <dbReference type="Proteomes" id="UP000193218"/>
    </source>
</evidence>
<feature type="compositionally biased region" description="Acidic residues" evidence="1">
    <location>
        <begin position="244"/>
        <end position="255"/>
    </location>
</feature>
<name>A0A1Y1UDI9_9TREE</name>
<dbReference type="AlphaFoldDB" id="A0A1Y1UDI9"/>
<dbReference type="EMBL" id="NBSH01000010">
    <property type="protein sequence ID" value="ORX35617.1"/>
    <property type="molecule type" value="Genomic_DNA"/>
</dbReference>
<dbReference type="GeneID" id="33560260"/>
<keyword evidence="3" id="KW-1185">Reference proteome</keyword>
<accession>A0A1Y1UDI9</accession>
<feature type="region of interest" description="Disordered" evidence="1">
    <location>
        <begin position="232"/>
        <end position="305"/>
    </location>
</feature>
<feature type="compositionally biased region" description="Polar residues" evidence="1">
    <location>
        <begin position="278"/>
        <end position="305"/>
    </location>
</feature>